<reference evidence="3" key="1">
    <citation type="submission" date="2021-09" db="EMBL/GenBank/DDBJ databases">
        <title>Genome analysis of Fictibacillus sp. KIGAM418 isolated from marine sediment.</title>
        <authorList>
            <person name="Seo M.-J."/>
            <person name="Cho E.-S."/>
            <person name="Hwang C.Y."/>
        </authorList>
    </citation>
    <scope>NUCLEOTIDE SEQUENCE</scope>
    <source>
        <strain evidence="3">KIGAM418</strain>
    </source>
</reference>
<dbReference type="SUPFAM" id="SSF50249">
    <property type="entry name" value="Nucleic acid-binding proteins"/>
    <property type="match status" value="1"/>
</dbReference>
<dbReference type="Pfam" id="PF21191">
    <property type="entry name" value="CvfB_1st"/>
    <property type="match status" value="1"/>
</dbReference>
<evidence type="ECO:0000256" key="1">
    <source>
        <dbReference type="PIRNR" id="PIRNR012524"/>
    </source>
</evidence>
<dbReference type="InterPro" id="IPR036388">
    <property type="entry name" value="WH-like_DNA-bd_sf"/>
</dbReference>
<dbReference type="PROSITE" id="PS50126">
    <property type="entry name" value="S1"/>
    <property type="match status" value="2"/>
</dbReference>
<evidence type="ECO:0000313" key="3">
    <source>
        <dbReference type="EMBL" id="MCK6257173.1"/>
    </source>
</evidence>
<dbReference type="Gene3D" id="2.40.50.140">
    <property type="entry name" value="Nucleic acid-binding proteins"/>
    <property type="match status" value="3"/>
</dbReference>
<dbReference type="InterPro" id="IPR048587">
    <property type="entry name" value="CvfB_S1_3rd"/>
</dbReference>
<keyword evidence="3" id="KW-0238">DNA-binding</keyword>
<feature type="domain" description="S1 motif" evidence="2">
    <location>
        <begin position="155"/>
        <end position="215"/>
    </location>
</feature>
<dbReference type="InterPro" id="IPR039566">
    <property type="entry name" value="CvfB_S1_st"/>
</dbReference>
<dbReference type="PIRSF" id="PIRSF012524">
    <property type="entry name" value="YitL_S1"/>
    <property type="match status" value="1"/>
</dbReference>
<dbReference type="PANTHER" id="PTHR37296:SF1">
    <property type="entry name" value="CONSERVED VIRULENCE FACTOR B"/>
    <property type="match status" value="1"/>
</dbReference>
<dbReference type="InterPro" id="IPR048588">
    <property type="entry name" value="CvfB_S1_2nd"/>
</dbReference>
<dbReference type="InterPro" id="IPR014464">
    <property type="entry name" value="CvfB_fam"/>
</dbReference>
<name>A0A9X2BH38_9BACL</name>
<dbReference type="Pfam" id="PF13509">
    <property type="entry name" value="S1_2"/>
    <property type="match status" value="1"/>
</dbReference>
<sequence length="286" mass="32604">MENKLRAGEVFTLKVERLSDFGYFLSLGTEEVMLHKREASKELKEGETVEVFLYQDHEGRLAATMTQPKVRLDTLAWLKVVGSTKRLGVFLDIGIHKDVLLSNDDLPGPLEQWPGIGDQLYCGLRLDKKGRLFADLASEQEIVEQAEAANESHFNQMVTGHVYKLNDSGALIFTENSLIGFIHQDEMSHQLRLGERVECRVTFIRDDGRVNLSMKPRKEQAYSEDAEKIYTYLKANKGQMPYTDKSSPDEIKNEFDISKAAFKRALGKLIKENKIKQENGKTYLKI</sequence>
<dbReference type="Proteomes" id="UP001139011">
    <property type="component" value="Unassembled WGS sequence"/>
</dbReference>
<dbReference type="AlphaFoldDB" id="A0A9X2BH38"/>
<gene>
    <name evidence="3" type="ORF">LCY76_11260</name>
</gene>
<evidence type="ECO:0000259" key="2">
    <source>
        <dbReference type="PROSITE" id="PS50126"/>
    </source>
</evidence>
<accession>A0A9X2BH38</accession>
<proteinExistence type="inferred from homology"/>
<dbReference type="Gene3D" id="1.10.10.10">
    <property type="entry name" value="Winged helix-like DNA-binding domain superfamily/Winged helix DNA-binding domain"/>
    <property type="match status" value="1"/>
</dbReference>
<dbReference type="InterPro" id="IPR040764">
    <property type="entry name" value="CvfB_WH"/>
</dbReference>
<dbReference type="RefSeq" id="WP_248252699.1">
    <property type="nucleotide sequence ID" value="NZ_JAIWJX010000002.1"/>
</dbReference>
<comment type="caution">
    <text evidence="3">The sequence shown here is derived from an EMBL/GenBank/DDBJ whole genome shotgun (WGS) entry which is preliminary data.</text>
</comment>
<evidence type="ECO:0000313" key="4">
    <source>
        <dbReference type="Proteomes" id="UP001139011"/>
    </source>
</evidence>
<dbReference type="Pfam" id="PF21543">
    <property type="entry name" value="CvfB_2nd"/>
    <property type="match status" value="1"/>
</dbReference>
<dbReference type="SMART" id="SM00316">
    <property type="entry name" value="S1"/>
    <property type="match status" value="2"/>
</dbReference>
<dbReference type="InterPro" id="IPR003029">
    <property type="entry name" value="S1_domain"/>
</dbReference>
<dbReference type="EMBL" id="JAIWJX010000002">
    <property type="protein sequence ID" value="MCK6257173.1"/>
    <property type="molecule type" value="Genomic_DNA"/>
</dbReference>
<organism evidence="3 4">
    <name type="scientific">Fictibacillus marinisediminis</name>
    <dbReference type="NCBI Taxonomy" id="2878389"/>
    <lineage>
        <taxon>Bacteria</taxon>
        <taxon>Bacillati</taxon>
        <taxon>Bacillota</taxon>
        <taxon>Bacilli</taxon>
        <taxon>Bacillales</taxon>
        <taxon>Fictibacillaceae</taxon>
        <taxon>Fictibacillus</taxon>
    </lineage>
</organism>
<protein>
    <submittedName>
        <fullName evidence="3">DNA-binding protein</fullName>
    </submittedName>
</protein>
<comment type="similarity">
    <text evidence="1">Belongs to the CvfB family.</text>
</comment>
<dbReference type="PANTHER" id="PTHR37296">
    <property type="entry name" value="CONSERVED VIRULENCE FACTOR B"/>
    <property type="match status" value="1"/>
</dbReference>
<feature type="domain" description="S1 motif" evidence="2">
    <location>
        <begin position="8"/>
        <end position="66"/>
    </location>
</feature>
<keyword evidence="4" id="KW-1185">Reference proteome</keyword>
<dbReference type="GO" id="GO:0003677">
    <property type="term" value="F:DNA binding"/>
    <property type="evidence" value="ECO:0007669"/>
    <property type="project" value="UniProtKB-KW"/>
</dbReference>
<dbReference type="Pfam" id="PF17783">
    <property type="entry name" value="WHD_CvfB"/>
    <property type="match status" value="1"/>
</dbReference>
<dbReference type="InterPro" id="IPR012340">
    <property type="entry name" value="NA-bd_OB-fold"/>
</dbReference>